<accession>A0ABN2K7Z6</accession>
<protein>
    <submittedName>
        <fullName evidence="2">Uncharacterized protein</fullName>
    </submittedName>
</protein>
<organism evidence="2 3">
    <name type="scientific">Nostocoides vanveenii</name>
    <dbReference type="NCBI Taxonomy" id="330835"/>
    <lineage>
        <taxon>Bacteria</taxon>
        <taxon>Bacillati</taxon>
        <taxon>Actinomycetota</taxon>
        <taxon>Actinomycetes</taxon>
        <taxon>Micrococcales</taxon>
        <taxon>Intrasporangiaceae</taxon>
        <taxon>Nostocoides</taxon>
    </lineage>
</organism>
<feature type="transmembrane region" description="Helical" evidence="1">
    <location>
        <begin position="32"/>
        <end position="56"/>
    </location>
</feature>
<sequence>MAAALIWALSAIGWIAGNLVLQDNWADIGDAYGHPAAVLAAGFAPQVLLGAMSYLVPSVIGGGPAAVRAAGPWVDKWAVCRLVTINGGLALTLLPTPPAVRALPAGVVVAAYGLALPLLGLGIRASLRARRERPDRLAAHRCGTRRIVGRSGRLVSSSPAAARSP</sequence>
<gene>
    <name evidence="2" type="ORF">GCM10009810_08130</name>
</gene>
<keyword evidence="1" id="KW-0812">Transmembrane</keyword>
<keyword evidence="1" id="KW-0472">Membrane</keyword>
<evidence type="ECO:0000313" key="3">
    <source>
        <dbReference type="Proteomes" id="UP001501475"/>
    </source>
</evidence>
<evidence type="ECO:0000313" key="2">
    <source>
        <dbReference type="EMBL" id="GAA1750142.1"/>
    </source>
</evidence>
<proteinExistence type="predicted"/>
<dbReference type="EMBL" id="BAAAPN010000021">
    <property type="protein sequence ID" value="GAA1750142.1"/>
    <property type="molecule type" value="Genomic_DNA"/>
</dbReference>
<name>A0ABN2K7Z6_9MICO</name>
<keyword evidence="3" id="KW-1185">Reference proteome</keyword>
<keyword evidence="1" id="KW-1133">Transmembrane helix</keyword>
<evidence type="ECO:0000256" key="1">
    <source>
        <dbReference type="SAM" id="Phobius"/>
    </source>
</evidence>
<feature type="transmembrane region" description="Helical" evidence="1">
    <location>
        <begin position="102"/>
        <end position="123"/>
    </location>
</feature>
<dbReference type="Proteomes" id="UP001501475">
    <property type="component" value="Unassembled WGS sequence"/>
</dbReference>
<comment type="caution">
    <text evidence="2">The sequence shown here is derived from an EMBL/GenBank/DDBJ whole genome shotgun (WGS) entry which is preliminary data.</text>
</comment>
<reference evidence="2 3" key="1">
    <citation type="journal article" date="2019" name="Int. J. Syst. Evol. Microbiol.">
        <title>The Global Catalogue of Microorganisms (GCM) 10K type strain sequencing project: providing services to taxonomists for standard genome sequencing and annotation.</title>
        <authorList>
            <consortium name="The Broad Institute Genomics Platform"/>
            <consortium name="The Broad Institute Genome Sequencing Center for Infectious Disease"/>
            <person name="Wu L."/>
            <person name="Ma J."/>
        </authorList>
    </citation>
    <scope>NUCLEOTIDE SEQUENCE [LARGE SCALE GENOMIC DNA]</scope>
    <source>
        <strain evidence="2 3">JCM 15591</strain>
    </source>
</reference>